<dbReference type="Proteomes" id="UP000825729">
    <property type="component" value="Unassembled WGS sequence"/>
</dbReference>
<accession>A0AAV7DW92</accession>
<sequence length="394" mass="44481">MFPLYVLPESPSVVLSLEIKILEFSAKWLQAIKAGDYWEAENLAESCVDACVFVYGYCSPQLSPFLYAYAVTILYKERVERRDSCNTKLSNLPSDGVADGSSRTPGWPGRERAESLCFDGISVDEYTDSALCYLGKARLYMASERRFIPRVEILEAVGDLFYERGDLKFAKDYYFEALDAWKSLSEPFSLQRAELTFKLCLALVKSGKFKGAGKNWLEGISIGKSSLAKYFDEHIADGIDGEQVKVQSSLLSDLEQMEDWPVAVKRGGSYLEEILKKIIYKFCELIDIYILEAIGLRVKQATFVPGEDVQVRPDPESQVDSDPESDAIVKEEVVQVRPDPESDAIVKEEVQVCPDPESDAIVKEEDVQVFPDPESDVIVKEKDDWMTKKRKINK</sequence>
<reference evidence="1 2" key="1">
    <citation type="submission" date="2021-07" db="EMBL/GenBank/DDBJ databases">
        <title>The Aristolochia fimbriata genome: insights into angiosperm evolution, floral development and chemical biosynthesis.</title>
        <authorList>
            <person name="Jiao Y."/>
        </authorList>
    </citation>
    <scope>NUCLEOTIDE SEQUENCE [LARGE SCALE GENOMIC DNA]</scope>
    <source>
        <strain evidence="1">IBCAS-2021</strain>
        <tissue evidence="1">Leaf</tissue>
    </source>
</reference>
<evidence type="ECO:0000313" key="1">
    <source>
        <dbReference type="EMBL" id="KAG9440549.1"/>
    </source>
</evidence>
<evidence type="ECO:0000313" key="2">
    <source>
        <dbReference type="Proteomes" id="UP000825729"/>
    </source>
</evidence>
<organism evidence="1 2">
    <name type="scientific">Aristolochia fimbriata</name>
    <name type="common">White veined hardy Dutchman's pipe vine</name>
    <dbReference type="NCBI Taxonomy" id="158543"/>
    <lineage>
        <taxon>Eukaryota</taxon>
        <taxon>Viridiplantae</taxon>
        <taxon>Streptophyta</taxon>
        <taxon>Embryophyta</taxon>
        <taxon>Tracheophyta</taxon>
        <taxon>Spermatophyta</taxon>
        <taxon>Magnoliopsida</taxon>
        <taxon>Magnoliidae</taxon>
        <taxon>Piperales</taxon>
        <taxon>Aristolochiaceae</taxon>
        <taxon>Aristolochia</taxon>
    </lineage>
</organism>
<proteinExistence type="predicted"/>
<name>A0AAV7DW92_ARIFI</name>
<keyword evidence="2" id="KW-1185">Reference proteome</keyword>
<protein>
    <submittedName>
        <fullName evidence="1">Uncharacterized protein</fullName>
    </submittedName>
</protein>
<dbReference type="EMBL" id="JAINDJ010000008">
    <property type="protein sequence ID" value="KAG9440549.1"/>
    <property type="molecule type" value="Genomic_DNA"/>
</dbReference>
<gene>
    <name evidence="1" type="ORF">H6P81_020714</name>
</gene>
<comment type="caution">
    <text evidence="1">The sequence shown here is derived from an EMBL/GenBank/DDBJ whole genome shotgun (WGS) entry which is preliminary data.</text>
</comment>
<dbReference type="SUPFAM" id="SSF48452">
    <property type="entry name" value="TPR-like"/>
    <property type="match status" value="1"/>
</dbReference>
<dbReference type="AlphaFoldDB" id="A0AAV7DW92"/>
<dbReference type="InterPro" id="IPR011990">
    <property type="entry name" value="TPR-like_helical_dom_sf"/>
</dbReference>